<evidence type="ECO:0000256" key="1">
    <source>
        <dbReference type="ARBA" id="ARBA00004236"/>
    </source>
</evidence>
<evidence type="ECO:0000256" key="2">
    <source>
        <dbReference type="ARBA" id="ARBA00022475"/>
    </source>
</evidence>
<dbReference type="PANTHER" id="PTHR32089:SF112">
    <property type="entry name" value="LYSOZYME-LIKE PROTEIN-RELATED"/>
    <property type="match status" value="1"/>
</dbReference>
<keyword evidence="2" id="KW-1003">Cell membrane</keyword>
<gene>
    <name evidence="10" type="ORF">SD77_3416</name>
</gene>
<keyword evidence="4 6" id="KW-0807">Transducer</keyword>
<evidence type="ECO:0000256" key="7">
    <source>
        <dbReference type="SAM" id="Phobius"/>
    </source>
</evidence>
<protein>
    <submittedName>
        <fullName evidence="10">Methyl-accepting chemotaxis protein</fullName>
    </submittedName>
</protein>
<evidence type="ECO:0000313" key="10">
    <source>
        <dbReference type="EMBL" id="KIL72943.1"/>
    </source>
</evidence>
<reference evidence="10 11" key="1">
    <citation type="submission" date="2015-01" db="EMBL/GenBank/DDBJ databases">
        <title>Genome Assembly of Bacillus badius MTCC 1458.</title>
        <authorList>
            <person name="Verma A."/>
            <person name="Khatri I."/>
            <person name="Mual P."/>
            <person name="Subramanian S."/>
            <person name="Krishnamurthi S."/>
        </authorList>
    </citation>
    <scope>NUCLEOTIDE SEQUENCE [LARGE SCALE GENOMIC DNA]</scope>
    <source>
        <strain evidence="10 11">MTCC 1458</strain>
    </source>
</reference>
<dbReference type="InterPro" id="IPR024478">
    <property type="entry name" value="HlyB_4HB_MCP"/>
</dbReference>
<dbReference type="PROSITE" id="PS50885">
    <property type="entry name" value="HAMP"/>
    <property type="match status" value="1"/>
</dbReference>
<evidence type="ECO:0000256" key="3">
    <source>
        <dbReference type="ARBA" id="ARBA00023136"/>
    </source>
</evidence>
<evidence type="ECO:0000259" key="9">
    <source>
        <dbReference type="PROSITE" id="PS50885"/>
    </source>
</evidence>
<evidence type="ECO:0000256" key="5">
    <source>
        <dbReference type="ARBA" id="ARBA00029447"/>
    </source>
</evidence>
<dbReference type="InterPro" id="IPR004089">
    <property type="entry name" value="MCPsignal_dom"/>
</dbReference>
<keyword evidence="7" id="KW-1133">Transmembrane helix</keyword>
<dbReference type="SMART" id="SM00283">
    <property type="entry name" value="MA"/>
    <property type="match status" value="1"/>
</dbReference>
<dbReference type="EMBL" id="JXLP01000030">
    <property type="protein sequence ID" value="KIL72943.1"/>
    <property type="molecule type" value="Genomic_DNA"/>
</dbReference>
<dbReference type="Pfam" id="PF00015">
    <property type="entry name" value="MCPsignal"/>
    <property type="match status" value="1"/>
</dbReference>
<proteinExistence type="inferred from homology"/>
<dbReference type="Pfam" id="PF00672">
    <property type="entry name" value="HAMP"/>
    <property type="match status" value="1"/>
</dbReference>
<evidence type="ECO:0000313" key="11">
    <source>
        <dbReference type="Proteomes" id="UP000031982"/>
    </source>
</evidence>
<feature type="domain" description="Methyl-accepting transducer" evidence="8">
    <location>
        <begin position="284"/>
        <end position="520"/>
    </location>
</feature>
<dbReference type="CDD" id="cd06225">
    <property type="entry name" value="HAMP"/>
    <property type="match status" value="1"/>
</dbReference>
<dbReference type="Gene3D" id="6.10.340.10">
    <property type="match status" value="1"/>
</dbReference>
<dbReference type="PRINTS" id="PR00260">
    <property type="entry name" value="CHEMTRNSDUCR"/>
</dbReference>
<dbReference type="Gene3D" id="1.10.287.950">
    <property type="entry name" value="Methyl-accepting chemotaxis protein"/>
    <property type="match status" value="1"/>
</dbReference>
<dbReference type="SMART" id="SM00304">
    <property type="entry name" value="HAMP"/>
    <property type="match status" value="2"/>
</dbReference>
<dbReference type="InterPro" id="IPR004090">
    <property type="entry name" value="Chemotax_Me-accpt_rcpt"/>
</dbReference>
<dbReference type="Proteomes" id="UP000031982">
    <property type="component" value="Unassembled WGS sequence"/>
</dbReference>
<feature type="domain" description="HAMP" evidence="9">
    <location>
        <begin position="213"/>
        <end position="265"/>
    </location>
</feature>
<keyword evidence="11" id="KW-1185">Reference proteome</keyword>
<dbReference type="CDD" id="cd11386">
    <property type="entry name" value="MCP_signal"/>
    <property type="match status" value="1"/>
</dbReference>
<evidence type="ECO:0000256" key="4">
    <source>
        <dbReference type="ARBA" id="ARBA00023224"/>
    </source>
</evidence>
<feature type="transmembrane region" description="Helical" evidence="7">
    <location>
        <begin position="13"/>
        <end position="35"/>
    </location>
</feature>
<keyword evidence="3 7" id="KW-0472">Membrane</keyword>
<dbReference type="InterPro" id="IPR003660">
    <property type="entry name" value="HAMP_dom"/>
</dbReference>
<dbReference type="PANTHER" id="PTHR32089">
    <property type="entry name" value="METHYL-ACCEPTING CHEMOTAXIS PROTEIN MCPB"/>
    <property type="match status" value="1"/>
</dbReference>
<dbReference type="SUPFAM" id="SSF58104">
    <property type="entry name" value="Methyl-accepting chemotaxis protein (MCP) signaling domain"/>
    <property type="match status" value="1"/>
</dbReference>
<comment type="similarity">
    <text evidence="5">Belongs to the methyl-accepting chemotaxis (MCP) protein family.</text>
</comment>
<comment type="caution">
    <text evidence="10">The sequence shown here is derived from an EMBL/GenBank/DDBJ whole genome shotgun (WGS) entry which is preliminary data.</text>
</comment>
<evidence type="ECO:0000259" key="8">
    <source>
        <dbReference type="PROSITE" id="PS50111"/>
    </source>
</evidence>
<feature type="transmembrane region" description="Helical" evidence="7">
    <location>
        <begin position="192"/>
        <end position="212"/>
    </location>
</feature>
<keyword evidence="7" id="KW-0812">Transmembrane</keyword>
<name>A0ABR5APC1_BACBA</name>
<accession>A0ABR5APC1</accession>
<evidence type="ECO:0000256" key="6">
    <source>
        <dbReference type="PROSITE-ProRule" id="PRU00284"/>
    </source>
</evidence>
<sequence>MKWFYNLKIVTKLISSFIVLAAIVAFVGFMGVAGINKLSAEMNDMYENNLKPINYLSDTMILYQRVRVNIRDMTFIATAPEENAEYEEKLTGLKGEIQATLDEYSNTKLTDQETVVYKELPSALEEYYLLLDQAIEIARKNDVQAYQKIQPKFTESGDKVQSILQELIDINEELAQQKDREGESMAASSRNLTLFIISLAVILSIGLGYFIARIIGGPLGRVVDVVSAVAQGDLSEQVEINRKDEIGRLGNEINRMVDNLKGLVSSVKQNSEQVAAASEELSASAEQTSKATEQISTAVLQAADGTESQTRSVQEASQSINKMSDGIQQVSTASQSVSSAVDLTLDKAEEGKTSVQTAVGQMTRINETVHKLGTVIVELGEHSKKIGSITEVITGISEQTNLLALNAAIEAARAGESGKGFAVVANEVRKLAEQSSKSAQEISTLVTWIQKETSNAVSSMEKAKNEVDEGIEVVETAGGSFEQIYQSISDVASQAQKVSTAIEQVAAGSKEIVRAVDSIVQVTEETAAGTQEVSAATEEQLASMEDISQSAFSLSRMAEELQEKVSTFKISK</sequence>
<comment type="subcellular location">
    <subcellularLocation>
        <location evidence="1">Cell membrane</location>
    </subcellularLocation>
</comment>
<dbReference type="PROSITE" id="PS50111">
    <property type="entry name" value="CHEMOTAXIS_TRANSDUC_2"/>
    <property type="match status" value="1"/>
</dbReference>
<organism evidence="10 11">
    <name type="scientific">Bacillus badius</name>
    <dbReference type="NCBI Taxonomy" id="1455"/>
    <lineage>
        <taxon>Bacteria</taxon>
        <taxon>Bacillati</taxon>
        <taxon>Bacillota</taxon>
        <taxon>Bacilli</taxon>
        <taxon>Bacillales</taxon>
        <taxon>Bacillaceae</taxon>
        <taxon>Pseudobacillus</taxon>
    </lineage>
</organism>
<dbReference type="Pfam" id="PF12729">
    <property type="entry name" value="4HB_MCP_1"/>
    <property type="match status" value="1"/>
</dbReference>